<dbReference type="UniPathway" id="UPA00109">
    <property type="reaction ID" value="UER00188"/>
</dbReference>
<evidence type="ECO:0000256" key="2">
    <source>
        <dbReference type="ARBA" id="ARBA00004997"/>
    </source>
</evidence>
<evidence type="ECO:0000256" key="14">
    <source>
        <dbReference type="RuleBase" id="RU000504"/>
    </source>
</evidence>
<keyword evidence="18" id="KW-1185">Reference proteome</keyword>
<dbReference type="NCBIfam" id="NF004978">
    <property type="entry name" value="PRK06354.1"/>
    <property type="match status" value="1"/>
</dbReference>
<dbReference type="AlphaFoldDB" id="A0A3E1K9H0"/>
<evidence type="ECO:0000256" key="11">
    <source>
        <dbReference type="ARBA" id="ARBA00023152"/>
    </source>
</evidence>
<dbReference type="InterPro" id="IPR040442">
    <property type="entry name" value="Pyrv_kinase-like_dom_sf"/>
</dbReference>
<evidence type="ECO:0000256" key="8">
    <source>
        <dbReference type="ARBA" id="ARBA00022777"/>
    </source>
</evidence>
<evidence type="ECO:0000256" key="7">
    <source>
        <dbReference type="ARBA" id="ARBA00022741"/>
    </source>
</evidence>
<evidence type="ECO:0000256" key="4">
    <source>
        <dbReference type="ARBA" id="ARBA00012142"/>
    </source>
</evidence>
<keyword evidence="7" id="KW-0547">Nucleotide-binding</keyword>
<organism evidence="17 18">
    <name type="scientific">Wenzhouxiangella sediminis</name>
    <dbReference type="NCBI Taxonomy" id="1792836"/>
    <lineage>
        <taxon>Bacteria</taxon>
        <taxon>Pseudomonadati</taxon>
        <taxon>Pseudomonadota</taxon>
        <taxon>Gammaproteobacteria</taxon>
        <taxon>Chromatiales</taxon>
        <taxon>Wenzhouxiangellaceae</taxon>
        <taxon>Wenzhouxiangella</taxon>
    </lineage>
</organism>
<dbReference type="Gene3D" id="2.40.33.10">
    <property type="entry name" value="PK beta-barrel domain-like"/>
    <property type="match status" value="1"/>
</dbReference>
<sequence>MTRRTKIVATLGPATDEPDVLERLITAGCDVVRINFSHGDAETHARRIKMVRAAARELDTDVAVLADLAGPKIRIDRFREGSVLLAPDQDFALYARENPPAGDENGVGVAYLGLVDDVKPGSELLLDDGLMAMRVESIDGDTIHCKVLTAGKLSDRKGLNLRGGGLSVPGISEADARDIERAAEWQVDYLAVSFPRGPEDMQRARELMEAAGGHAGLVSKIERAEAIENLEAIIEASDAVLVARGDLGVEIGDAELPGLQKRIIAASLAANRPVITATQMMQSMVESPIPTRAEVLDVANAVIDGTDAVMLSAETAVGRHPVTVIEAMRRICKGAERHVDTHLPMGRLNVHAERIDQAVAMATMVTVHNLPVKAIIALTESGSTAQWLSRVRSPVPIIALSPNRFSLRKMRLFQHVRPLLFVPEDMATPKLARSAIEHARRAGLVETGDRVLMTLGDEQGVMGGTNTMKVLTVE</sequence>
<evidence type="ECO:0000256" key="9">
    <source>
        <dbReference type="ARBA" id="ARBA00022840"/>
    </source>
</evidence>
<evidence type="ECO:0000256" key="3">
    <source>
        <dbReference type="ARBA" id="ARBA00008663"/>
    </source>
</evidence>
<dbReference type="InterPro" id="IPR015793">
    <property type="entry name" value="Pyrv_Knase_brl"/>
</dbReference>
<dbReference type="InterPro" id="IPR018209">
    <property type="entry name" value="Pyrv_Knase_AS"/>
</dbReference>
<proteinExistence type="inferred from homology"/>
<gene>
    <name evidence="17" type="primary">pyk</name>
    <name evidence="17" type="ORF">DZC52_06960</name>
</gene>
<evidence type="ECO:0000256" key="13">
    <source>
        <dbReference type="NCBIfam" id="TIGR01064"/>
    </source>
</evidence>
<comment type="pathway">
    <text evidence="2 14">Carbohydrate degradation; glycolysis; pyruvate from D-glyceraldehyde 3-phosphate: step 5/5.</text>
</comment>
<dbReference type="Proteomes" id="UP000260351">
    <property type="component" value="Unassembled WGS sequence"/>
</dbReference>
<dbReference type="PANTHER" id="PTHR11817">
    <property type="entry name" value="PYRUVATE KINASE"/>
    <property type="match status" value="1"/>
</dbReference>
<evidence type="ECO:0000256" key="12">
    <source>
        <dbReference type="ARBA" id="ARBA00023317"/>
    </source>
</evidence>
<feature type="domain" description="Pyruvate kinase barrel" evidence="15">
    <location>
        <begin position="3"/>
        <end position="323"/>
    </location>
</feature>
<dbReference type="SUPFAM" id="SSF52935">
    <property type="entry name" value="PK C-terminal domain-like"/>
    <property type="match status" value="1"/>
</dbReference>
<dbReference type="GO" id="GO:0030955">
    <property type="term" value="F:potassium ion binding"/>
    <property type="evidence" value="ECO:0007669"/>
    <property type="project" value="UniProtKB-UniRule"/>
</dbReference>
<keyword evidence="5 14" id="KW-0808">Transferase</keyword>
<comment type="cofactor">
    <cofactor evidence="1">
        <name>K(+)</name>
        <dbReference type="ChEBI" id="CHEBI:29103"/>
    </cofactor>
</comment>
<dbReference type="PROSITE" id="PS00110">
    <property type="entry name" value="PYRUVATE_KINASE"/>
    <property type="match status" value="1"/>
</dbReference>
<keyword evidence="10 14" id="KW-0460">Magnesium</keyword>
<dbReference type="GO" id="GO:0016301">
    <property type="term" value="F:kinase activity"/>
    <property type="evidence" value="ECO:0007669"/>
    <property type="project" value="UniProtKB-KW"/>
</dbReference>
<dbReference type="Pfam" id="PF00224">
    <property type="entry name" value="PK"/>
    <property type="match status" value="1"/>
</dbReference>
<keyword evidence="11 14" id="KW-0324">Glycolysis</keyword>
<dbReference type="InterPro" id="IPR015813">
    <property type="entry name" value="Pyrv/PenolPyrv_kinase-like_dom"/>
</dbReference>
<dbReference type="FunFam" id="2.40.33.10:FF:000001">
    <property type="entry name" value="Pyruvate kinase"/>
    <property type="match status" value="1"/>
</dbReference>
<evidence type="ECO:0000256" key="5">
    <source>
        <dbReference type="ARBA" id="ARBA00022679"/>
    </source>
</evidence>
<dbReference type="GO" id="GO:0005524">
    <property type="term" value="F:ATP binding"/>
    <property type="evidence" value="ECO:0007669"/>
    <property type="project" value="UniProtKB-KW"/>
</dbReference>
<dbReference type="PRINTS" id="PR01050">
    <property type="entry name" value="PYRUVTKNASE"/>
</dbReference>
<dbReference type="InterPro" id="IPR036918">
    <property type="entry name" value="Pyrv_Knase_C_sf"/>
</dbReference>
<dbReference type="InterPro" id="IPR015806">
    <property type="entry name" value="Pyrv_Knase_insert_dom_sf"/>
</dbReference>
<feature type="domain" description="Pyruvate kinase C-terminal" evidence="16">
    <location>
        <begin position="357"/>
        <end position="471"/>
    </location>
</feature>
<dbReference type="EMBL" id="QUZK01000033">
    <property type="protein sequence ID" value="RFF30667.1"/>
    <property type="molecule type" value="Genomic_DNA"/>
</dbReference>
<dbReference type="SUPFAM" id="SSF50800">
    <property type="entry name" value="PK beta-barrel domain-like"/>
    <property type="match status" value="1"/>
</dbReference>
<evidence type="ECO:0000256" key="10">
    <source>
        <dbReference type="ARBA" id="ARBA00022842"/>
    </source>
</evidence>
<dbReference type="Pfam" id="PF02887">
    <property type="entry name" value="PK_C"/>
    <property type="match status" value="1"/>
</dbReference>
<name>A0A3E1K9H0_9GAMM</name>
<evidence type="ECO:0000259" key="15">
    <source>
        <dbReference type="Pfam" id="PF00224"/>
    </source>
</evidence>
<dbReference type="OrthoDB" id="9812123at2"/>
<dbReference type="GO" id="GO:0004743">
    <property type="term" value="F:pyruvate kinase activity"/>
    <property type="evidence" value="ECO:0007669"/>
    <property type="project" value="UniProtKB-UniRule"/>
</dbReference>
<dbReference type="InterPro" id="IPR015795">
    <property type="entry name" value="Pyrv_Knase_C"/>
</dbReference>
<keyword evidence="6" id="KW-0479">Metal-binding</keyword>
<dbReference type="InterPro" id="IPR001697">
    <property type="entry name" value="Pyr_Knase"/>
</dbReference>
<dbReference type="NCBIfam" id="TIGR01064">
    <property type="entry name" value="pyruv_kin"/>
    <property type="match status" value="1"/>
</dbReference>
<protein>
    <recommendedName>
        <fullName evidence="4 13">Pyruvate kinase</fullName>
        <ecNumber evidence="4 13">2.7.1.40</ecNumber>
    </recommendedName>
</protein>
<evidence type="ECO:0000256" key="1">
    <source>
        <dbReference type="ARBA" id="ARBA00001958"/>
    </source>
</evidence>
<comment type="catalytic activity">
    <reaction evidence="14">
        <text>pyruvate + ATP = phosphoenolpyruvate + ADP + H(+)</text>
        <dbReference type="Rhea" id="RHEA:18157"/>
        <dbReference type="ChEBI" id="CHEBI:15361"/>
        <dbReference type="ChEBI" id="CHEBI:15378"/>
        <dbReference type="ChEBI" id="CHEBI:30616"/>
        <dbReference type="ChEBI" id="CHEBI:58702"/>
        <dbReference type="ChEBI" id="CHEBI:456216"/>
        <dbReference type="EC" id="2.7.1.40"/>
    </reaction>
</comment>
<dbReference type="InterPro" id="IPR011037">
    <property type="entry name" value="Pyrv_Knase-like_insert_dom_sf"/>
</dbReference>
<evidence type="ECO:0000256" key="6">
    <source>
        <dbReference type="ARBA" id="ARBA00022723"/>
    </source>
</evidence>
<evidence type="ECO:0000313" key="18">
    <source>
        <dbReference type="Proteomes" id="UP000260351"/>
    </source>
</evidence>
<comment type="similarity">
    <text evidence="3 14">Belongs to the pyruvate kinase family.</text>
</comment>
<dbReference type="NCBIfam" id="NF004491">
    <property type="entry name" value="PRK05826.1"/>
    <property type="match status" value="1"/>
</dbReference>
<dbReference type="Gene3D" id="3.20.20.60">
    <property type="entry name" value="Phosphoenolpyruvate-binding domains"/>
    <property type="match status" value="1"/>
</dbReference>
<evidence type="ECO:0000259" key="16">
    <source>
        <dbReference type="Pfam" id="PF02887"/>
    </source>
</evidence>
<dbReference type="RefSeq" id="WP_116650408.1">
    <property type="nucleotide sequence ID" value="NZ_QUZK01000033.1"/>
</dbReference>
<accession>A0A3E1K9H0</accession>
<dbReference type="SUPFAM" id="SSF51621">
    <property type="entry name" value="Phosphoenolpyruvate/pyruvate domain"/>
    <property type="match status" value="1"/>
</dbReference>
<keyword evidence="8 14" id="KW-0418">Kinase</keyword>
<comment type="caution">
    <text evidence="17">The sequence shown here is derived from an EMBL/GenBank/DDBJ whole genome shotgun (WGS) entry which is preliminary data.</text>
</comment>
<dbReference type="GO" id="GO:0000287">
    <property type="term" value="F:magnesium ion binding"/>
    <property type="evidence" value="ECO:0007669"/>
    <property type="project" value="UniProtKB-UniRule"/>
</dbReference>
<evidence type="ECO:0000313" key="17">
    <source>
        <dbReference type="EMBL" id="RFF30667.1"/>
    </source>
</evidence>
<keyword evidence="9" id="KW-0067">ATP-binding</keyword>
<dbReference type="Gene3D" id="3.40.1380.20">
    <property type="entry name" value="Pyruvate kinase, C-terminal domain"/>
    <property type="match status" value="1"/>
</dbReference>
<reference evidence="17 18" key="1">
    <citation type="submission" date="2018-08" db="EMBL/GenBank/DDBJ databases">
        <title>Wenzhouxiangella salilacus sp. nov., a novel bacterium isolated from a saline lake in Xinjiang Province, China.</title>
        <authorList>
            <person name="Han S."/>
        </authorList>
    </citation>
    <scope>NUCLEOTIDE SEQUENCE [LARGE SCALE GENOMIC DNA]</scope>
    <source>
        <strain evidence="17 18">XDB06</strain>
    </source>
</reference>
<keyword evidence="12 17" id="KW-0670">Pyruvate</keyword>
<dbReference type="EC" id="2.7.1.40" evidence="4 13"/>